<gene>
    <name evidence="2" type="ordered locus">Pcar_2187</name>
</gene>
<dbReference type="EMBL" id="CP000142">
    <property type="protein sequence ID" value="ABA89426.1"/>
    <property type="molecule type" value="Genomic_DNA"/>
</dbReference>
<accession>Q3A2I1</accession>
<keyword evidence="3" id="KW-1185">Reference proteome</keyword>
<feature type="chain" id="PRO_5004223451" evidence="1">
    <location>
        <begin position="26"/>
        <end position="502"/>
    </location>
</feature>
<dbReference type="OrthoDB" id="5416951at2"/>
<evidence type="ECO:0000313" key="2">
    <source>
        <dbReference type="EMBL" id="ABA89426.1"/>
    </source>
</evidence>
<protein>
    <submittedName>
        <fullName evidence="2">Outer membrane channel, OmpJ-related protein</fullName>
    </submittedName>
</protein>
<name>Q3A2I1_SYNC1</name>
<sequence length="502" mass="54901">MKTINKAIIFLMVLALTAVATPSMAIEHEFHGMFRLGMVGSNYSGSEGPDYFSYNGSGMFANTPDTGSKHRSTAFYLDQRTRIMYIAKIDEDLKLVTQFEMNARWGDTDYKGSSISGGGAVGSDSVNLRTKHVFLDYTFHPWDLDINAKLGLQYFGDNYKGVFFSNDAAAAIFSTNIGKTSVRLAFSRFADNGSTNYSGTTNYTGGSVNPYNTNGLLFGFNGTVLDADEGTVGAAYGDVSADLYMLDAKYKVNKDLTIGGSYYFLYSDIARKLYGVTESTLNGYTYHVKYRANVHMLGFNAQGRLGPVDVNGFFLYQFGKTVSKNISAFAANLGAKMKLGPGTIKAELLYMSGDDGNRDNKTNAFVAIGGECGYMVTGLQFLARDNLLISNRNSSLFYDNNAGQGMMLGWVGYDLPLTKKLTFSTNVGYGAVAKQNQNVVTSSGQNLGTEVNISFPYKARENFTIAPRFAYVFLGDFFNGLAENGQDPDDIYSASLVMLLKW</sequence>
<dbReference type="HOGENOM" id="CLU_045956_0_0_7"/>
<dbReference type="AlphaFoldDB" id="Q3A2I1"/>
<dbReference type="STRING" id="338963.Pcar_2187"/>
<reference evidence="3" key="1">
    <citation type="submission" date="2005-10" db="EMBL/GenBank/DDBJ databases">
        <title>Complete sequence of Pelobacter carbinolicus DSM 2380.</title>
        <authorList>
            <person name="Copeland A."/>
            <person name="Lucas S."/>
            <person name="Lapidus A."/>
            <person name="Barry K."/>
            <person name="Detter J.C."/>
            <person name="Glavina T."/>
            <person name="Hammon N."/>
            <person name="Israni S."/>
            <person name="Pitluck S."/>
            <person name="Chertkov O."/>
            <person name="Schmutz J."/>
            <person name="Larimer F."/>
            <person name="Land M."/>
            <person name="Kyrpides N."/>
            <person name="Ivanova N."/>
            <person name="Richardson P."/>
        </authorList>
    </citation>
    <scope>NUCLEOTIDE SEQUENCE [LARGE SCALE GENOMIC DNA]</scope>
    <source>
        <strain evidence="3">DSM 2380 / NBRC 103641 / GraBd1</strain>
    </source>
</reference>
<evidence type="ECO:0000256" key="1">
    <source>
        <dbReference type="SAM" id="SignalP"/>
    </source>
</evidence>
<dbReference type="RefSeq" id="WP_011341940.1">
    <property type="nucleotide sequence ID" value="NC_007498.2"/>
</dbReference>
<dbReference type="eggNOG" id="ENOG502ZBGT">
    <property type="taxonomic scope" value="Bacteria"/>
</dbReference>
<dbReference type="Proteomes" id="UP000002534">
    <property type="component" value="Chromosome"/>
</dbReference>
<keyword evidence="1" id="KW-0732">Signal</keyword>
<proteinExistence type="predicted"/>
<organism evidence="2 3">
    <name type="scientific">Syntrophotalea carbinolica (strain DSM 2380 / NBRC 103641 / GraBd1)</name>
    <name type="common">Pelobacter carbinolicus</name>
    <dbReference type="NCBI Taxonomy" id="338963"/>
    <lineage>
        <taxon>Bacteria</taxon>
        <taxon>Pseudomonadati</taxon>
        <taxon>Thermodesulfobacteriota</taxon>
        <taxon>Desulfuromonadia</taxon>
        <taxon>Desulfuromonadales</taxon>
        <taxon>Syntrophotaleaceae</taxon>
        <taxon>Syntrophotalea</taxon>
    </lineage>
</organism>
<dbReference type="KEGG" id="pca:Pcar_2187"/>
<feature type="signal peptide" evidence="1">
    <location>
        <begin position="1"/>
        <end position="25"/>
    </location>
</feature>
<evidence type="ECO:0000313" key="3">
    <source>
        <dbReference type="Proteomes" id="UP000002534"/>
    </source>
</evidence>
<reference evidence="2 3" key="2">
    <citation type="journal article" date="2012" name="BMC Genomics">
        <title>The genome of Pelobacter carbinolicus reveals surprising metabolic capabilities and physiological features.</title>
        <authorList>
            <person name="Aklujkar M."/>
            <person name="Haveman S.A."/>
            <person name="Didonato R.Jr."/>
            <person name="Chertkov O."/>
            <person name="Han C.S."/>
            <person name="Land M.L."/>
            <person name="Brown P."/>
            <person name="Lovley D.R."/>
        </authorList>
    </citation>
    <scope>NUCLEOTIDE SEQUENCE [LARGE SCALE GENOMIC DNA]</scope>
    <source>
        <strain evidence="3">DSM 2380 / NBRC 103641 / GraBd1</strain>
    </source>
</reference>